<evidence type="ECO:0000256" key="3">
    <source>
        <dbReference type="ARBA" id="ARBA00012030"/>
    </source>
</evidence>
<dbReference type="Proteomes" id="UP000177324">
    <property type="component" value="Unassembled WGS sequence"/>
</dbReference>
<dbReference type="GO" id="GO:0004844">
    <property type="term" value="F:uracil DNA N-glycosylase activity"/>
    <property type="evidence" value="ECO:0007669"/>
    <property type="project" value="UniProtKB-EC"/>
</dbReference>
<proteinExistence type="inferred from homology"/>
<keyword evidence="5" id="KW-0004">4Fe-4S</keyword>
<organism evidence="13 14">
    <name type="scientific">Candidatus Chisholmbacteria bacterium RIFCSPHIGHO2_01_FULL_48_12</name>
    <dbReference type="NCBI Taxonomy" id="1797589"/>
    <lineage>
        <taxon>Bacteria</taxon>
        <taxon>Candidatus Chisholmiibacteriota</taxon>
    </lineage>
</organism>
<keyword evidence="9" id="KW-0408">Iron</keyword>
<evidence type="ECO:0000256" key="1">
    <source>
        <dbReference type="ARBA" id="ARBA00001400"/>
    </source>
</evidence>
<dbReference type="Pfam" id="PF03167">
    <property type="entry name" value="UDG"/>
    <property type="match status" value="1"/>
</dbReference>
<evidence type="ECO:0000313" key="13">
    <source>
        <dbReference type="EMBL" id="OGY17060.1"/>
    </source>
</evidence>
<dbReference type="EC" id="3.2.2.27" evidence="3"/>
<dbReference type="CDD" id="cd10030">
    <property type="entry name" value="UDG-F4_TTUDGA_SPO1dp_like"/>
    <property type="match status" value="1"/>
</dbReference>
<comment type="caution">
    <text evidence="13">The sequence shown here is derived from an EMBL/GenBank/DDBJ whole genome shotgun (WGS) entry which is preliminary data.</text>
</comment>
<dbReference type="InterPro" id="IPR036895">
    <property type="entry name" value="Uracil-DNA_glycosylase-like_sf"/>
</dbReference>
<keyword evidence="8" id="KW-0378">Hydrolase</keyword>
<keyword evidence="10" id="KW-0411">Iron-sulfur</keyword>
<dbReference type="PANTHER" id="PTHR33693:SF1">
    <property type="entry name" value="TYPE-4 URACIL-DNA GLYCOSYLASE"/>
    <property type="match status" value="1"/>
</dbReference>
<dbReference type="STRING" id="1797589.A2784_04715"/>
<dbReference type="GO" id="GO:0006281">
    <property type="term" value="P:DNA repair"/>
    <property type="evidence" value="ECO:0007669"/>
    <property type="project" value="UniProtKB-KW"/>
</dbReference>
<dbReference type="SMART" id="SM00986">
    <property type="entry name" value="UDG"/>
    <property type="match status" value="1"/>
</dbReference>
<dbReference type="InterPro" id="IPR051536">
    <property type="entry name" value="UDG_Type-4/5"/>
</dbReference>
<comment type="similarity">
    <text evidence="2">Belongs to the uracil-DNA glycosylase (UDG) superfamily. Type 4 (UDGa) family.</text>
</comment>
<protein>
    <recommendedName>
        <fullName evidence="4">Type-4 uracil-DNA glycosylase</fullName>
        <ecNumber evidence="3">3.2.2.27</ecNumber>
    </recommendedName>
</protein>
<evidence type="ECO:0000313" key="14">
    <source>
        <dbReference type="Proteomes" id="UP000177324"/>
    </source>
</evidence>
<dbReference type="NCBIfam" id="TIGR00758">
    <property type="entry name" value="UDG_fam4"/>
    <property type="match status" value="1"/>
</dbReference>
<evidence type="ECO:0000256" key="6">
    <source>
        <dbReference type="ARBA" id="ARBA00022723"/>
    </source>
</evidence>
<feature type="domain" description="Uracil-DNA glycosylase-like" evidence="12">
    <location>
        <begin position="19"/>
        <end position="168"/>
    </location>
</feature>
<evidence type="ECO:0000256" key="2">
    <source>
        <dbReference type="ARBA" id="ARBA00006521"/>
    </source>
</evidence>
<reference evidence="13 14" key="1">
    <citation type="journal article" date="2016" name="Nat. Commun.">
        <title>Thousands of microbial genomes shed light on interconnected biogeochemical processes in an aquifer system.</title>
        <authorList>
            <person name="Anantharaman K."/>
            <person name="Brown C.T."/>
            <person name="Hug L.A."/>
            <person name="Sharon I."/>
            <person name="Castelle C.J."/>
            <person name="Probst A.J."/>
            <person name="Thomas B.C."/>
            <person name="Singh A."/>
            <person name="Wilkins M.J."/>
            <person name="Karaoz U."/>
            <person name="Brodie E.L."/>
            <person name="Williams K.H."/>
            <person name="Hubbard S.S."/>
            <person name="Banfield J.F."/>
        </authorList>
    </citation>
    <scope>NUCLEOTIDE SEQUENCE [LARGE SCALE GENOMIC DNA]</scope>
</reference>
<evidence type="ECO:0000256" key="10">
    <source>
        <dbReference type="ARBA" id="ARBA00023014"/>
    </source>
</evidence>
<sequence>MEAAAGKLPLTKKATDIVPPEGNPDAEVMFIGEAAGYHESVQRRPFVGAAGKLLTITLEEIGIQREDVFIANMLCCRPPNNRDPLPEELAAYGVYLDREIEIIEPKIIVTLGRFSMGKFLPGAKISQVHGQARWINWRGRKILIVPMYHPAAALRAGEVMRQFKTDFGKLKQIIDNLHNVPKKEVKSEVPVQLNLV</sequence>
<dbReference type="GO" id="GO:0051539">
    <property type="term" value="F:4 iron, 4 sulfur cluster binding"/>
    <property type="evidence" value="ECO:0007669"/>
    <property type="project" value="UniProtKB-KW"/>
</dbReference>
<keyword evidence="7" id="KW-0227">DNA damage</keyword>
<evidence type="ECO:0000256" key="4">
    <source>
        <dbReference type="ARBA" id="ARBA00019403"/>
    </source>
</evidence>
<dbReference type="InterPro" id="IPR005122">
    <property type="entry name" value="Uracil-DNA_glycosylase-like"/>
</dbReference>
<dbReference type="GO" id="GO:0046872">
    <property type="term" value="F:metal ion binding"/>
    <property type="evidence" value="ECO:0007669"/>
    <property type="project" value="UniProtKB-KW"/>
</dbReference>
<dbReference type="Gene3D" id="3.40.470.10">
    <property type="entry name" value="Uracil-DNA glycosylase-like domain"/>
    <property type="match status" value="1"/>
</dbReference>
<gene>
    <name evidence="13" type="ORF">A2784_04715</name>
</gene>
<keyword evidence="11" id="KW-0234">DNA repair</keyword>
<keyword evidence="6" id="KW-0479">Metal-binding</keyword>
<evidence type="ECO:0000256" key="9">
    <source>
        <dbReference type="ARBA" id="ARBA00023004"/>
    </source>
</evidence>
<dbReference type="AlphaFoldDB" id="A0A1G1VNU4"/>
<evidence type="ECO:0000256" key="8">
    <source>
        <dbReference type="ARBA" id="ARBA00022801"/>
    </source>
</evidence>
<evidence type="ECO:0000256" key="5">
    <source>
        <dbReference type="ARBA" id="ARBA00022485"/>
    </source>
</evidence>
<evidence type="ECO:0000259" key="12">
    <source>
        <dbReference type="SMART" id="SM00986"/>
    </source>
</evidence>
<dbReference type="InterPro" id="IPR005273">
    <property type="entry name" value="Ura-DNA_glyco_family4"/>
</dbReference>
<name>A0A1G1VNU4_9BACT</name>
<comment type="catalytic activity">
    <reaction evidence="1">
        <text>Hydrolyzes single-stranded DNA or mismatched double-stranded DNA and polynucleotides, releasing free uracil.</text>
        <dbReference type="EC" id="3.2.2.27"/>
    </reaction>
</comment>
<dbReference type="SUPFAM" id="SSF52141">
    <property type="entry name" value="Uracil-DNA glycosylase-like"/>
    <property type="match status" value="1"/>
</dbReference>
<dbReference type="EMBL" id="MHCH01000034">
    <property type="protein sequence ID" value="OGY17060.1"/>
    <property type="molecule type" value="Genomic_DNA"/>
</dbReference>
<accession>A0A1G1VNU4</accession>
<evidence type="ECO:0000256" key="7">
    <source>
        <dbReference type="ARBA" id="ARBA00022763"/>
    </source>
</evidence>
<evidence type="ECO:0000256" key="11">
    <source>
        <dbReference type="ARBA" id="ARBA00023204"/>
    </source>
</evidence>
<dbReference type="SMART" id="SM00987">
    <property type="entry name" value="UreE_C"/>
    <property type="match status" value="1"/>
</dbReference>
<dbReference type="PANTHER" id="PTHR33693">
    <property type="entry name" value="TYPE-5 URACIL-DNA GLYCOSYLASE"/>
    <property type="match status" value="1"/>
</dbReference>